<keyword evidence="1" id="KW-0130">Cell adhesion</keyword>
<keyword evidence="4" id="KW-0176">Collagen</keyword>
<dbReference type="InterPro" id="IPR008160">
    <property type="entry name" value="Collagen"/>
</dbReference>
<dbReference type="STRING" id="30419.A0A091WEJ1"/>
<dbReference type="InterPro" id="IPR036465">
    <property type="entry name" value="vWFA_dom_sf"/>
</dbReference>
<dbReference type="SMART" id="SM00327">
    <property type="entry name" value="VWA"/>
    <property type="match status" value="2"/>
</dbReference>
<dbReference type="PANTHER" id="PTHR24020">
    <property type="entry name" value="COLLAGEN ALPHA"/>
    <property type="match status" value="1"/>
</dbReference>
<dbReference type="InterPro" id="IPR002035">
    <property type="entry name" value="VWF_A"/>
</dbReference>
<reference evidence="4 5" key="1">
    <citation type="submission" date="2014-04" db="EMBL/GenBank/DDBJ databases">
        <title>Genome evolution of avian class.</title>
        <authorList>
            <person name="Zhang G."/>
            <person name="Li C."/>
        </authorList>
    </citation>
    <scope>NUCLEOTIDE SEQUENCE [LARGE SCALE GENOMIC DNA]</scope>
    <source>
        <strain evidence="4">BGI_N306</strain>
    </source>
</reference>
<accession>A0A091WEJ1</accession>
<keyword evidence="5" id="KW-1185">Reference proteome</keyword>
<feature type="non-terminal residue" evidence="4">
    <location>
        <position position="945"/>
    </location>
</feature>
<evidence type="ECO:0000256" key="1">
    <source>
        <dbReference type="ARBA" id="ARBA00022889"/>
    </source>
</evidence>
<dbReference type="Pfam" id="PF00092">
    <property type="entry name" value="VWA"/>
    <property type="match status" value="2"/>
</dbReference>
<feature type="non-terminal residue" evidence="4">
    <location>
        <position position="1"/>
    </location>
</feature>
<dbReference type="GO" id="GO:0005581">
    <property type="term" value="C:collagen trimer"/>
    <property type="evidence" value="ECO:0007669"/>
    <property type="project" value="UniProtKB-KW"/>
</dbReference>
<evidence type="ECO:0000259" key="3">
    <source>
        <dbReference type="PROSITE" id="PS50234"/>
    </source>
</evidence>
<protein>
    <submittedName>
        <fullName evidence="4">Collagen alpha-4(VI) chain</fullName>
    </submittedName>
</protein>
<dbReference type="InterPro" id="IPR050525">
    <property type="entry name" value="ECM_Assembly_Org"/>
</dbReference>
<feature type="compositionally biased region" description="Gly residues" evidence="2">
    <location>
        <begin position="492"/>
        <end position="501"/>
    </location>
</feature>
<proteinExistence type="predicted"/>
<organism evidence="4 5">
    <name type="scientific">Opisthocomus hoazin</name>
    <name type="common">Hoatzin</name>
    <name type="synonym">Phasianus hoazin</name>
    <dbReference type="NCBI Taxonomy" id="30419"/>
    <lineage>
        <taxon>Eukaryota</taxon>
        <taxon>Metazoa</taxon>
        <taxon>Chordata</taxon>
        <taxon>Craniata</taxon>
        <taxon>Vertebrata</taxon>
        <taxon>Euteleostomi</taxon>
        <taxon>Archelosauria</taxon>
        <taxon>Archosauria</taxon>
        <taxon>Dinosauria</taxon>
        <taxon>Saurischia</taxon>
        <taxon>Theropoda</taxon>
        <taxon>Coelurosauria</taxon>
        <taxon>Aves</taxon>
        <taxon>Neognathae</taxon>
        <taxon>Neoaves</taxon>
        <taxon>Opisthocomiformes</taxon>
        <taxon>Opisthocomidae</taxon>
        <taxon>Opisthocomus</taxon>
    </lineage>
</organism>
<feature type="compositionally biased region" description="Gly residues" evidence="2">
    <location>
        <begin position="347"/>
        <end position="356"/>
    </location>
</feature>
<dbReference type="Proteomes" id="UP000053605">
    <property type="component" value="Unassembled WGS sequence"/>
</dbReference>
<evidence type="ECO:0000256" key="2">
    <source>
        <dbReference type="SAM" id="MobiDB-lite"/>
    </source>
</evidence>
<sequence length="945" mass="101034">FTLDTFKDISEILNYLKNLPYQGGQTYTGAAIEFLRNKVFTQEAGSRKKQRVQQIAVVITGKVSQNRMEDATMALRSNGIHVFAVGIEIINSFELFLISGDARRVFTVENLDALKTIERSIVSQVCESEHLPDCNIDLSIAIDISRHTRPASTALLTQKLQAFLPKLLLQMKSLPNTSCHAGSPVNVSFKFQVLAQTKQFIFDSDFEDYNAEIIQNFLDAQTTVDTYLNADFLQALEEKFFSVTSAEVKVLLVFSDGLDDSLEDLRKATDSLRFRGLDALLLVGLDNTQNMTELRETEFGRGFGYNEPLSVGFADITHILQRNLDTIAERKCCKVVCKCLGENGVHGGQGGPGRKGSTGYRGSTGHPGEEGGIGERGPVGFSGTQGDRGCPGVRGQKASMGYRGSQGEHGERGFDGTDGEQGECGFPGPSGEKGNTGRRVKKGPRGEPGERGESGLRGDHGDPGTSNNVPGPKGEKGNPAQQGDPGPRGLQGEQGGAGPDGAAGRRGPPGVKGEQGDLGEAGYPGVSGLPGPQGPRGLQGIRGPPGPQGMPGPLASLGAPGSPGSVGKLGARGAKVKIFKGEPGDPGEKGLVGPAGQRGMPGMDGRDVYGPEGSKGAKGESGFIGYPGPEGEDGDPGIPGAEGPKGVRGRRGNAGTPGSLGDPGDQGPSGPMGVKGPMGTILMEPCELVNFTRKNCPCSSDTCPVYPTEVVFAFDMSEDVTPAAFERMRNIVMLLLKSVKISESNCPTGARVSVVSFNTNTRYLIRFSEFQKSNLLLQAVQRIPLERSTGKRNIGAAMRFVARNVFKRVRQGILTRKVALFFANGPSQDDVAISTAVLELSALDITPVVIAFSQVPNVRRAFSIDDTRRFQLFVWERQQDESLESITHCTLCFDKCKPSTNCEMPFSPPVLMDMDITYIMDSSHSVSSEEFQRAKDFVSNMLDQF</sequence>
<dbReference type="Gene3D" id="3.40.50.410">
    <property type="entry name" value="von Willebrand factor, type A domain"/>
    <property type="match status" value="2"/>
</dbReference>
<evidence type="ECO:0000313" key="4">
    <source>
        <dbReference type="EMBL" id="KFR13535.1"/>
    </source>
</evidence>
<dbReference type="PANTHER" id="PTHR24020:SF86">
    <property type="entry name" value="COLLAGEN, TYPE VI, ALPHA 4"/>
    <property type="match status" value="1"/>
</dbReference>
<dbReference type="PhylomeDB" id="A0A091WEJ1"/>
<dbReference type="FunFam" id="3.40.50.410:FF:000016">
    <property type="entry name" value="Collagen type VI alpha 3 chain"/>
    <property type="match status" value="1"/>
</dbReference>
<feature type="compositionally biased region" description="Basic and acidic residues" evidence="2">
    <location>
        <begin position="406"/>
        <end position="415"/>
    </location>
</feature>
<feature type="domain" description="VWFA" evidence="3">
    <location>
        <begin position="915"/>
        <end position="945"/>
    </location>
</feature>
<dbReference type="GO" id="GO:0007155">
    <property type="term" value="P:cell adhesion"/>
    <property type="evidence" value="ECO:0007669"/>
    <property type="project" value="UniProtKB-KW"/>
</dbReference>
<gene>
    <name evidence="4" type="ORF">N306_07494</name>
</gene>
<dbReference type="PROSITE" id="PS50234">
    <property type="entry name" value="VWFA"/>
    <property type="match status" value="3"/>
</dbReference>
<feature type="domain" description="VWFA" evidence="3">
    <location>
        <begin position="1"/>
        <end position="125"/>
    </location>
</feature>
<dbReference type="Pfam" id="PF01391">
    <property type="entry name" value="Collagen"/>
    <property type="match status" value="2"/>
</dbReference>
<dbReference type="CDD" id="cd01450">
    <property type="entry name" value="vWFA_subfamily_ECM"/>
    <property type="match status" value="1"/>
</dbReference>
<feature type="domain" description="VWFA" evidence="3">
    <location>
        <begin position="709"/>
        <end position="891"/>
    </location>
</feature>
<dbReference type="SUPFAM" id="SSF53300">
    <property type="entry name" value="vWA-like"/>
    <property type="match status" value="4"/>
</dbReference>
<dbReference type="EMBL" id="KK735287">
    <property type="protein sequence ID" value="KFR13535.1"/>
    <property type="molecule type" value="Genomic_DNA"/>
</dbReference>
<evidence type="ECO:0000313" key="5">
    <source>
        <dbReference type="Proteomes" id="UP000053605"/>
    </source>
</evidence>
<dbReference type="AlphaFoldDB" id="A0A091WEJ1"/>
<feature type="compositionally biased region" description="Basic and acidic residues" evidence="2">
    <location>
        <begin position="444"/>
        <end position="462"/>
    </location>
</feature>
<feature type="region of interest" description="Disordered" evidence="2">
    <location>
        <begin position="347"/>
        <end position="675"/>
    </location>
</feature>
<feature type="compositionally biased region" description="Basic and acidic residues" evidence="2">
    <location>
        <begin position="579"/>
        <end position="588"/>
    </location>
</feature>
<name>A0A091WEJ1_OPIHO</name>